<evidence type="ECO:0000256" key="2">
    <source>
        <dbReference type="ARBA" id="ARBA00022679"/>
    </source>
</evidence>
<evidence type="ECO:0000256" key="1">
    <source>
        <dbReference type="ARBA" id="ARBA00010990"/>
    </source>
</evidence>
<dbReference type="AlphaFoldDB" id="A0A1H9JM31"/>
<keyword evidence="5" id="KW-1185">Reference proteome</keyword>
<dbReference type="InterPro" id="IPR008278">
    <property type="entry name" value="4-PPantetheinyl_Trfase_dom"/>
</dbReference>
<proteinExistence type="inferred from homology"/>
<dbReference type="Proteomes" id="UP000198504">
    <property type="component" value="Unassembled WGS sequence"/>
</dbReference>
<dbReference type="Gene3D" id="3.90.470.20">
    <property type="entry name" value="4'-phosphopantetheinyl transferase domain"/>
    <property type="match status" value="2"/>
</dbReference>
<reference evidence="5" key="1">
    <citation type="submission" date="2016-10" db="EMBL/GenBank/DDBJ databases">
        <authorList>
            <person name="Varghese N."/>
            <person name="Submissions S."/>
        </authorList>
    </citation>
    <scope>NUCLEOTIDE SEQUENCE [LARGE SCALE GENOMIC DNA]</scope>
    <source>
        <strain evidence="5">CGMCC 4.6856</strain>
    </source>
</reference>
<dbReference type="GO" id="GO:0000287">
    <property type="term" value="F:magnesium ion binding"/>
    <property type="evidence" value="ECO:0007669"/>
    <property type="project" value="InterPro"/>
</dbReference>
<comment type="similarity">
    <text evidence="1">Belongs to the P-Pant transferase superfamily. Gsp/Sfp/HetI/AcpT family.</text>
</comment>
<feature type="domain" description="4'-phosphopantetheinyl transferase" evidence="3">
    <location>
        <begin position="120"/>
        <end position="171"/>
    </location>
</feature>
<evidence type="ECO:0000313" key="5">
    <source>
        <dbReference type="Proteomes" id="UP000198504"/>
    </source>
</evidence>
<accession>A0A1H9JM31</accession>
<dbReference type="STRING" id="1036181.SAMN05421756_106254"/>
<dbReference type="GO" id="GO:0008897">
    <property type="term" value="F:holo-[acyl-carrier-protein] synthase activity"/>
    <property type="evidence" value="ECO:0007669"/>
    <property type="project" value="InterPro"/>
</dbReference>
<dbReference type="InterPro" id="IPR037143">
    <property type="entry name" value="4-PPantetheinyl_Trfase_dom_sf"/>
</dbReference>
<dbReference type="GO" id="GO:0019878">
    <property type="term" value="P:lysine biosynthetic process via aminoadipic acid"/>
    <property type="evidence" value="ECO:0007669"/>
    <property type="project" value="TreeGrafter"/>
</dbReference>
<dbReference type="InterPro" id="IPR050559">
    <property type="entry name" value="P-Pant_transferase_sf"/>
</dbReference>
<dbReference type="GO" id="GO:0005829">
    <property type="term" value="C:cytosol"/>
    <property type="evidence" value="ECO:0007669"/>
    <property type="project" value="TreeGrafter"/>
</dbReference>
<dbReference type="SUPFAM" id="SSF56214">
    <property type="entry name" value="4'-phosphopantetheinyl transferase"/>
    <property type="match status" value="2"/>
</dbReference>
<dbReference type="EMBL" id="FOFA01000006">
    <property type="protein sequence ID" value="SEQ87655.1"/>
    <property type="molecule type" value="Genomic_DNA"/>
</dbReference>
<dbReference type="PANTHER" id="PTHR12215">
    <property type="entry name" value="PHOSPHOPANTETHEINE TRANSFERASE"/>
    <property type="match status" value="1"/>
</dbReference>
<keyword evidence="2 4" id="KW-0808">Transferase</keyword>
<name>A0A1H9JM31_9ACTN</name>
<protein>
    <submittedName>
        <fullName evidence="4">4'-phosphopantetheinyl transferase</fullName>
    </submittedName>
</protein>
<evidence type="ECO:0000313" key="4">
    <source>
        <dbReference type="EMBL" id="SEQ87655.1"/>
    </source>
</evidence>
<gene>
    <name evidence="4" type="ORF">SAMN05421756_106254</name>
</gene>
<evidence type="ECO:0000259" key="3">
    <source>
        <dbReference type="Pfam" id="PF01648"/>
    </source>
</evidence>
<organism evidence="4 5">
    <name type="scientific">Microlunatus flavus</name>
    <dbReference type="NCBI Taxonomy" id="1036181"/>
    <lineage>
        <taxon>Bacteria</taxon>
        <taxon>Bacillati</taxon>
        <taxon>Actinomycetota</taxon>
        <taxon>Actinomycetes</taxon>
        <taxon>Propionibacteriales</taxon>
        <taxon>Propionibacteriaceae</taxon>
        <taxon>Microlunatus</taxon>
    </lineage>
</organism>
<dbReference type="PANTHER" id="PTHR12215:SF10">
    <property type="entry name" value="L-AMINOADIPATE-SEMIALDEHYDE DEHYDROGENASE-PHOSPHOPANTETHEINYL TRANSFERASE"/>
    <property type="match status" value="1"/>
</dbReference>
<dbReference type="Pfam" id="PF01648">
    <property type="entry name" value="ACPS"/>
    <property type="match status" value="1"/>
</dbReference>
<sequence length="215" mass="23253">MWHTDLANLRPRHDQLLTEVDRRRRAGLRRQDDRDRLTLGIALARLGAANELAVAVAEVELDRTCPRCGGAHGKPVLTTRRAHLSIAHSAGTVAVAVCRPVPVGLDVEARTAADPALAALVRPERPPTDPQHALQLWCRMESAVKATGDGLLVPIQQVRVSEADQPPRLLGYPGRRLEVSMHDLTLRPGYAAALSVLTAEPVTVLTRDATALLGL</sequence>